<accession>A0ABY5GQ52</accession>
<keyword evidence="7" id="KW-0032">Aminotransferase</keyword>
<dbReference type="Pfam" id="PF00392">
    <property type="entry name" value="GntR"/>
    <property type="match status" value="1"/>
</dbReference>
<dbReference type="InterPro" id="IPR000524">
    <property type="entry name" value="Tscrpt_reg_HTH_GntR"/>
</dbReference>
<comment type="similarity">
    <text evidence="1">In the C-terminal section; belongs to the class-I pyridoxal-phosphate-dependent aminotransferase family.</text>
</comment>
<dbReference type="InterPro" id="IPR004839">
    <property type="entry name" value="Aminotransferase_I/II_large"/>
</dbReference>
<dbReference type="InterPro" id="IPR015424">
    <property type="entry name" value="PyrdxlP-dep_Trfase"/>
</dbReference>
<dbReference type="Gene3D" id="3.40.640.10">
    <property type="entry name" value="Type I PLP-dependent aspartate aminotransferase-like (Major domain)"/>
    <property type="match status" value="1"/>
</dbReference>
<reference evidence="7" key="1">
    <citation type="submission" date="2022-07" db="EMBL/GenBank/DDBJ databases">
        <title>Genome sequencing of Photobacterium atrarenae GJH2-4.</title>
        <authorList>
            <person name="Park S.-J."/>
        </authorList>
    </citation>
    <scope>NUCLEOTIDE SEQUENCE</scope>
    <source>
        <strain evidence="7">GJH2-4</strain>
    </source>
</reference>
<evidence type="ECO:0000256" key="4">
    <source>
        <dbReference type="ARBA" id="ARBA00023125"/>
    </source>
</evidence>
<dbReference type="Proteomes" id="UP001057998">
    <property type="component" value="Chromosome 2"/>
</dbReference>
<dbReference type="Pfam" id="PF00155">
    <property type="entry name" value="Aminotran_1_2"/>
    <property type="match status" value="1"/>
</dbReference>
<dbReference type="CDD" id="cd00609">
    <property type="entry name" value="AAT_like"/>
    <property type="match status" value="1"/>
</dbReference>
<dbReference type="InterPro" id="IPR036390">
    <property type="entry name" value="WH_DNA-bd_sf"/>
</dbReference>
<keyword evidence="3" id="KW-0805">Transcription regulation</keyword>
<dbReference type="PROSITE" id="PS50949">
    <property type="entry name" value="HTH_GNTR"/>
    <property type="match status" value="1"/>
</dbReference>
<evidence type="ECO:0000256" key="1">
    <source>
        <dbReference type="ARBA" id="ARBA00005384"/>
    </source>
</evidence>
<evidence type="ECO:0000313" key="7">
    <source>
        <dbReference type="EMBL" id="UTV30642.1"/>
    </source>
</evidence>
<keyword evidence="8" id="KW-1185">Reference proteome</keyword>
<organism evidence="7 8">
    <name type="scientific">Photobacterium atrarenae</name>
    <dbReference type="NCBI Taxonomy" id="865757"/>
    <lineage>
        <taxon>Bacteria</taxon>
        <taxon>Pseudomonadati</taxon>
        <taxon>Pseudomonadota</taxon>
        <taxon>Gammaproteobacteria</taxon>
        <taxon>Vibrionales</taxon>
        <taxon>Vibrionaceae</taxon>
        <taxon>Photobacterium</taxon>
    </lineage>
</organism>
<dbReference type="PANTHER" id="PTHR46577">
    <property type="entry name" value="HTH-TYPE TRANSCRIPTIONAL REGULATORY PROTEIN GABR"/>
    <property type="match status" value="1"/>
</dbReference>
<evidence type="ECO:0000256" key="3">
    <source>
        <dbReference type="ARBA" id="ARBA00023015"/>
    </source>
</evidence>
<keyword evidence="5" id="KW-0804">Transcription</keyword>
<dbReference type="SUPFAM" id="SSF53383">
    <property type="entry name" value="PLP-dependent transferases"/>
    <property type="match status" value="1"/>
</dbReference>
<evidence type="ECO:0000256" key="5">
    <source>
        <dbReference type="ARBA" id="ARBA00023163"/>
    </source>
</evidence>
<evidence type="ECO:0000256" key="2">
    <source>
        <dbReference type="ARBA" id="ARBA00022898"/>
    </source>
</evidence>
<sequence>MVQRIMAPDKDHKFSIFMDHKMKKQNIKQLAYRRVYQRIHAAILQGLLKPGERIPSARALAKEMGVARGTVEEGYALLKAEGYIEAKGQAGTVVSHRLLAPIKRKMAQAPVRPPQANTEIHRPDVLPFQLGIPALDAFPIKTWSRMTARCARNTRISNLAYPSAYGLPELRVAISQYLQLYRGVQCHPAQVFITSGYVNSIQWITNVLLKAPSHIGVEDPGYPLTRQILENSGYHPVPVPVDQDGVNLPANSEVKALIVTPAHQSPTCVSLTLQRRQMLLDWAVNNQGWILEDDYDGEYRHTGLPLPALKSLDTQDRVIYLGTFSKVLFPGLRVAYIVVPESQVCLFEQCSELFAGNVSTFTQSCILAFMQEGHFPRHIQRMRKLYRERRELAARLFTQILGDKLMIEPQPGGMHMIAKLNDPKRDDIEVSHQMMKAGLFSQALSQWSSKSTHPSLILGFTNIRTEEECQALIYRLKEFL</sequence>
<dbReference type="CDD" id="cd07377">
    <property type="entry name" value="WHTH_GntR"/>
    <property type="match status" value="1"/>
</dbReference>
<dbReference type="InterPro" id="IPR015421">
    <property type="entry name" value="PyrdxlP-dep_Trfase_major"/>
</dbReference>
<protein>
    <submittedName>
        <fullName evidence="7">PLP-dependent aminotransferase family protein</fullName>
    </submittedName>
</protein>
<dbReference type="SMART" id="SM00345">
    <property type="entry name" value="HTH_GNTR"/>
    <property type="match status" value="1"/>
</dbReference>
<evidence type="ECO:0000313" key="8">
    <source>
        <dbReference type="Proteomes" id="UP001057998"/>
    </source>
</evidence>
<dbReference type="RefSeq" id="WP_255392005.1">
    <property type="nucleotide sequence ID" value="NZ_CP101509.1"/>
</dbReference>
<dbReference type="PRINTS" id="PR00035">
    <property type="entry name" value="HTHGNTR"/>
</dbReference>
<dbReference type="SUPFAM" id="SSF46785">
    <property type="entry name" value="Winged helix' DNA-binding domain"/>
    <property type="match status" value="1"/>
</dbReference>
<proteinExistence type="inferred from homology"/>
<dbReference type="EMBL" id="CP101509">
    <property type="protein sequence ID" value="UTV30642.1"/>
    <property type="molecule type" value="Genomic_DNA"/>
</dbReference>
<keyword evidence="2" id="KW-0663">Pyridoxal phosphate</keyword>
<dbReference type="InterPro" id="IPR036388">
    <property type="entry name" value="WH-like_DNA-bd_sf"/>
</dbReference>
<evidence type="ECO:0000259" key="6">
    <source>
        <dbReference type="PROSITE" id="PS50949"/>
    </source>
</evidence>
<dbReference type="PANTHER" id="PTHR46577:SF1">
    <property type="entry name" value="HTH-TYPE TRANSCRIPTIONAL REGULATORY PROTEIN GABR"/>
    <property type="match status" value="1"/>
</dbReference>
<dbReference type="GO" id="GO:0008483">
    <property type="term" value="F:transaminase activity"/>
    <property type="evidence" value="ECO:0007669"/>
    <property type="project" value="UniProtKB-KW"/>
</dbReference>
<feature type="domain" description="HTH gntR-type" evidence="6">
    <location>
        <begin position="29"/>
        <end position="97"/>
    </location>
</feature>
<name>A0ABY5GQ52_9GAMM</name>
<dbReference type="InterPro" id="IPR051446">
    <property type="entry name" value="HTH_trans_reg/aminotransferase"/>
</dbReference>
<keyword evidence="4" id="KW-0238">DNA-binding</keyword>
<keyword evidence="7" id="KW-0808">Transferase</keyword>
<dbReference type="Gene3D" id="1.10.10.10">
    <property type="entry name" value="Winged helix-like DNA-binding domain superfamily/Winged helix DNA-binding domain"/>
    <property type="match status" value="1"/>
</dbReference>
<gene>
    <name evidence="7" type="ORF">NNL38_18950</name>
</gene>